<keyword evidence="1" id="KW-0418">Kinase</keyword>
<dbReference type="Gene3D" id="3.40.367.20">
    <property type="match status" value="1"/>
</dbReference>
<gene>
    <name evidence="1" type="ORF">CTI12_AA554210</name>
</gene>
<evidence type="ECO:0000313" key="2">
    <source>
        <dbReference type="Proteomes" id="UP000245207"/>
    </source>
</evidence>
<protein>
    <submittedName>
        <fullName evidence="1">Hexokinase</fullName>
    </submittedName>
</protein>
<accession>A0A2U1KVK6</accession>
<dbReference type="GO" id="GO:0016301">
    <property type="term" value="F:kinase activity"/>
    <property type="evidence" value="ECO:0007669"/>
    <property type="project" value="UniProtKB-KW"/>
</dbReference>
<reference evidence="1 2" key="1">
    <citation type="journal article" date="2018" name="Mol. Plant">
        <title>The genome of Artemisia annua provides insight into the evolution of Asteraceae family and artemisinin biosynthesis.</title>
        <authorList>
            <person name="Shen Q."/>
            <person name="Zhang L."/>
            <person name="Liao Z."/>
            <person name="Wang S."/>
            <person name="Yan T."/>
            <person name="Shi P."/>
            <person name="Liu M."/>
            <person name="Fu X."/>
            <person name="Pan Q."/>
            <person name="Wang Y."/>
            <person name="Lv Z."/>
            <person name="Lu X."/>
            <person name="Zhang F."/>
            <person name="Jiang W."/>
            <person name="Ma Y."/>
            <person name="Chen M."/>
            <person name="Hao X."/>
            <person name="Li L."/>
            <person name="Tang Y."/>
            <person name="Lv G."/>
            <person name="Zhou Y."/>
            <person name="Sun X."/>
            <person name="Brodelius P.E."/>
            <person name="Rose J.K.C."/>
            <person name="Tang K."/>
        </authorList>
    </citation>
    <scope>NUCLEOTIDE SEQUENCE [LARGE SCALE GENOMIC DNA]</scope>
    <source>
        <strain evidence="2">cv. Huhao1</strain>
        <tissue evidence="1">Leaf</tissue>
    </source>
</reference>
<dbReference type="OrthoDB" id="1744208at2759"/>
<sequence>MFSLQMTTALGAMLFASSATSSVSFNRIPPYSIPIIVTGLIWILEIVEYVFATELIKNLLLKRNVTAFLLTIQGIFFQGRQIFTKNHEGLWTETFGLLNRFTSFIDYMSRYLEKFVYDITAVAVEGGLYISYTMFREYLNEAVAEILGEEIAPYVILKVIGGWTGDWINNASSIKFSQIVDTRLKVFPGTKRKLNEGSQGQEFEPIDAVMISKRRYIDVANNGRGYMNMFSRHLVQRGRVERGQKREVIELTTQKLGITCVLHYPYEDSHIRILLKDINAQTTTHGVDRRPHKAYPVELGQFHSADYVKFLQQITLDTQYLFPKEMKKCKKFTFVITIKWIFVAKIVSHNIETVKRLQGIFRDPRPG</sequence>
<keyword evidence="1" id="KW-0808">Transferase</keyword>
<dbReference type="Proteomes" id="UP000245207">
    <property type="component" value="Unassembled WGS sequence"/>
</dbReference>
<dbReference type="EMBL" id="PKPP01013555">
    <property type="protein sequence ID" value="PWA40770.1"/>
    <property type="molecule type" value="Genomic_DNA"/>
</dbReference>
<name>A0A2U1KVK6_ARTAN</name>
<dbReference type="AlphaFoldDB" id="A0A2U1KVK6"/>
<evidence type="ECO:0000313" key="1">
    <source>
        <dbReference type="EMBL" id="PWA40770.1"/>
    </source>
</evidence>
<dbReference type="STRING" id="35608.A0A2U1KVK6"/>
<organism evidence="1 2">
    <name type="scientific">Artemisia annua</name>
    <name type="common">Sweet wormwood</name>
    <dbReference type="NCBI Taxonomy" id="35608"/>
    <lineage>
        <taxon>Eukaryota</taxon>
        <taxon>Viridiplantae</taxon>
        <taxon>Streptophyta</taxon>
        <taxon>Embryophyta</taxon>
        <taxon>Tracheophyta</taxon>
        <taxon>Spermatophyta</taxon>
        <taxon>Magnoliopsida</taxon>
        <taxon>eudicotyledons</taxon>
        <taxon>Gunneridae</taxon>
        <taxon>Pentapetalae</taxon>
        <taxon>asterids</taxon>
        <taxon>campanulids</taxon>
        <taxon>Asterales</taxon>
        <taxon>Asteraceae</taxon>
        <taxon>Asteroideae</taxon>
        <taxon>Anthemideae</taxon>
        <taxon>Artemisiinae</taxon>
        <taxon>Artemisia</taxon>
    </lineage>
</organism>
<keyword evidence="2" id="KW-1185">Reference proteome</keyword>
<proteinExistence type="predicted"/>
<comment type="caution">
    <text evidence="1">The sequence shown here is derived from an EMBL/GenBank/DDBJ whole genome shotgun (WGS) entry which is preliminary data.</text>
</comment>